<sequence length="407" mass="43271">MSGVLRLLTTRTSAFASPPFPRPRLRVCSTALFSTHLSCCHWMSLRSLSARAAATSATRKKTRGRTAKSTATSSSFPSVASPSSSSRPPATFAAPTAGASPKKRKRLAEEGATEAHQEKALHNDTVMMENDARLAIRMLMMNHFSRRYHAGKESNAQLAREREDYREKHEGRERRLLMKDTNALRLLGEDGRSLGDGIVPLQPASAQNPYEEASARRRRRGTAAAAAGGGGGSVLWRTLNPVCLTASQAVAGTGEDALSEDDYVTFLASSTATSAAAAFTADGSSNGGPRSSSSSGARHELEDWESATLATLCAPNLSVYDTEHDFRVRSEDVVGQAGTPGHAIGSAATSSSSYSLDHDARKEELDADVSASTAAVLKQQFAEEEDPDYTVSLYTANSDGDAGPLQL</sequence>
<protein>
    <submittedName>
        <fullName evidence="2">Uncharacterized protein</fullName>
    </submittedName>
</protein>
<dbReference type="EMBL" id="LGTL01000001">
    <property type="protein sequence ID" value="KPA85817.1"/>
    <property type="molecule type" value="Genomic_DNA"/>
</dbReference>
<feature type="region of interest" description="Disordered" evidence="1">
    <location>
        <begin position="279"/>
        <end position="300"/>
    </location>
</feature>
<dbReference type="OMA" id="EAYSNDY"/>
<feature type="compositionally biased region" description="Basic and acidic residues" evidence="1">
    <location>
        <begin position="107"/>
        <end position="122"/>
    </location>
</feature>
<accession>A0A0M9GA26</accession>
<organism evidence="2 3">
    <name type="scientific">Leptomonas pyrrhocoris</name>
    <name type="common">Firebug parasite</name>
    <dbReference type="NCBI Taxonomy" id="157538"/>
    <lineage>
        <taxon>Eukaryota</taxon>
        <taxon>Discoba</taxon>
        <taxon>Euglenozoa</taxon>
        <taxon>Kinetoplastea</taxon>
        <taxon>Metakinetoplastina</taxon>
        <taxon>Trypanosomatida</taxon>
        <taxon>Trypanosomatidae</taxon>
        <taxon>Leishmaniinae</taxon>
        <taxon>Leptomonas</taxon>
    </lineage>
</organism>
<feature type="compositionally biased region" description="Low complexity" evidence="1">
    <location>
        <begin position="346"/>
        <end position="355"/>
    </location>
</feature>
<comment type="caution">
    <text evidence="2">The sequence shown here is derived from an EMBL/GenBank/DDBJ whole genome shotgun (WGS) entry which is preliminary data.</text>
</comment>
<dbReference type="Proteomes" id="UP000037923">
    <property type="component" value="Unassembled WGS sequence"/>
</dbReference>
<dbReference type="RefSeq" id="XP_015664257.1">
    <property type="nucleotide sequence ID" value="XM_015796249.1"/>
</dbReference>
<dbReference type="EMBL" id="LGTL01000001">
    <property type="protein sequence ID" value="KPA85818.1"/>
    <property type="molecule type" value="Genomic_DNA"/>
</dbReference>
<name>A0A0M9GA26_LEPPY</name>
<feature type="region of interest" description="Disordered" evidence="1">
    <location>
        <begin position="385"/>
        <end position="407"/>
    </location>
</feature>
<dbReference type="VEuPathDB" id="TriTrypDB:LpyrH10_01_1580"/>
<feature type="region of interest" description="Disordered" evidence="1">
    <location>
        <begin position="337"/>
        <end position="367"/>
    </location>
</feature>
<feature type="compositionally biased region" description="Low complexity" evidence="1">
    <location>
        <begin position="67"/>
        <end position="100"/>
    </location>
</feature>
<keyword evidence="3" id="KW-1185">Reference proteome</keyword>
<reference evidence="2 3" key="1">
    <citation type="submission" date="2015-07" db="EMBL/GenBank/DDBJ databases">
        <title>High-quality genome of monoxenous trypanosomatid Leptomonas pyrrhocoris.</title>
        <authorList>
            <person name="Flegontov P."/>
            <person name="Butenko A."/>
            <person name="Firsov S."/>
            <person name="Vlcek C."/>
            <person name="Logacheva M.D."/>
            <person name="Field M."/>
            <person name="Filatov D."/>
            <person name="Flegontova O."/>
            <person name="Gerasimov E."/>
            <person name="Jackson A.P."/>
            <person name="Kelly S."/>
            <person name="Opperdoes F."/>
            <person name="O'Reilly A."/>
            <person name="Votypka J."/>
            <person name="Yurchenko V."/>
            <person name="Lukes J."/>
        </authorList>
    </citation>
    <scope>NUCLEOTIDE SEQUENCE [LARGE SCALE GENOMIC DNA]</scope>
    <source>
        <strain evidence="2">H10</strain>
    </source>
</reference>
<feature type="region of interest" description="Disordered" evidence="1">
    <location>
        <begin position="198"/>
        <end position="230"/>
    </location>
</feature>
<feature type="compositionally biased region" description="Low complexity" evidence="1">
    <location>
        <begin position="279"/>
        <end position="296"/>
    </location>
</feature>
<proteinExistence type="predicted"/>
<dbReference type="RefSeq" id="XP_015664258.1">
    <property type="nucleotide sequence ID" value="XM_015796250.1"/>
</dbReference>
<evidence type="ECO:0000313" key="2">
    <source>
        <dbReference type="EMBL" id="KPA85819.1"/>
    </source>
</evidence>
<dbReference type="EMBL" id="LGTL01000001">
    <property type="protein sequence ID" value="KPA85819.1"/>
    <property type="molecule type" value="Genomic_DNA"/>
</dbReference>
<dbReference type="GeneID" id="26900456"/>
<dbReference type="RefSeq" id="XP_015664256.1">
    <property type="nucleotide sequence ID" value="XM_015796248.1"/>
</dbReference>
<dbReference type="AlphaFoldDB" id="A0A0M9GA26"/>
<evidence type="ECO:0000256" key="1">
    <source>
        <dbReference type="SAM" id="MobiDB-lite"/>
    </source>
</evidence>
<dbReference type="OrthoDB" id="249477at2759"/>
<evidence type="ECO:0000313" key="3">
    <source>
        <dbReference type="Proteomes" id="UP000037923"/>
    </source>
</evidence>
<feature type="region of interest" description="Disordered" evidence="1">
    <location>
        <begin position="55"/>
        <end position="124"/>
    </location>
</feature>
<gene>
    <name evidence="2" type="ORF">ABB37_00158</name>
</gene>